<dbReference type="InterPro" id="IPR000504">
    <property type="entry name" value="RRM_dom"/>
</dbReference>
<feature type="region of interest" description="Disordered" evidence="3">
    <location>
        <begin position="83"/>
        <end position="106"/>
    </location>
</feature>
<feature type="region of interest" description="Disordered" evidence="3">
    <location>
        <begin position="151"/>
        <end position="203"/>
    </location>
</feature>
<evidence type="ECO:0000313" key="5">
    <source>
        <dbReference type="EMBL" id="KAL0822398.1"/>
    </source>
</evidence>
<evidence type="ECO:0000313" key="7">
    <source>
        <dbReference type="Proteomes" id="UP001549920"/>
    </source>
</evidence>
<dbReference type="Proteomes" id="UP001549921">
    <property type="component" value="Unassembled WGS sequence"/>
</dbReference>
<evidence type="ECO:0000256" key="1">
    <source>
        <dbReference type="ARBA" id="ARBA00022884"/>
    </source>
</evidence>
<accession>A0ABD0STP0</accession>
<dbReference type="PANTHER" id="PTHR23295:SF6">
    <property type="entry name" value="NEOSIN, ISOFORM A"/>
    <property type="match status" value="1"/>
</dbReference>
<dbReference type="Gene3D" id="3.40.50.800">
    <property type="entry name" value="Anticodon-binding domain"/>
    <property type="match status" value="1"/>
</dbReference>
<dbReference type="SMART" id="SM00360">
    <property type="entry name" value="RRM"/>
    <property type="match status" value="1"/>
</dbReference>
<dbReference type="EMBL" id="JBEUOH010000016">
    <property type="protein sequence ID" value="KAL0871802.1"/>
    <property type="molecule type" value="Genomic_DNA"/>
</dbReference>
<protein>
    <recommendedName>
        <fullName evidence="4">RRM domain-containing protein</fullName>
    </recommendedName>
</protein>
<evidence type="ECO:0000256" key="3">
    <source>
        <dbReference type="SAM" id="MobiDB-lite"/>
    </source>
</evidence>
<dbReference type="CDD" id="cd00590">
    <property type="entry name" value="RRM_SF"/>
    <property type="match status" value="1"/>
</dbReference>
<reference evidence="7 8" key="1">
    <citation type="submission" date="2024-06" db="EMBL/GenBank/DDBJ databases">
        <title>A chromosome-level genome assembly of beet webworm, Loxostege sticticalis.</title>
        <authorList>
            <person name="Zhang Y."/>
        </authorList>
    </citation>
    <scope>NUCLEOTIDE SEQUENCE [LARGE SCALE GENOMIC DNA]</scope>
    <source>
        <strain evidence="6">AQ026</strain>
        <strain evidence="5">AQ028</strain>
        <tissue evidence="5">Male pupae</tissue>
        <tissue evidence="6">Whole body</tissue>
    </source>
</reference>
<dbReference type="InterPro" id="IPR036621">
    <property type="entry name" value="Anticodon-bd_dom_sf"/>
</dbReference>
<dbReference type="PROSITE" id="PS50102">
    <property type="entry name" value="RRM"/>
    <property type="match status" value="1"/>
</dbReference>
<evidence type="ECO:0000259" key="4">
    <source>
        <dbReference type="PROSITE" id="PS50102"/>
    </source>
</evidence>
<evidence type="ECO:0000256" key="2">
    <source>
        <dbReference type="PROSITE-ProRule" id="PRU00176"/>
    </source>
</evidence>
<dbReference type="SUPFAM" id="SSF52954">
    <property type="entry name" value="Class II aaRS ABD-related"/>
    <property type="match status" value="1"/>
</dbReference>
<feature type="compositionally biased region" description="Basic residues" evidence="3">
    <location>
        <begin position="164"/>
        <end position="176"/>
    </location>
</feature>
<dbReference type="Gene3D" id="3.30.70.330">
    <property type="match status" value="1"/>
</dbReference>
<dbReference type="AlphaFoldDB" id="A0ABD0STP0"/>
<proteinExistence type="predicted"/>
<dbReference type="EMBL" id="JBEDNZ010000016">
    <property type="protein sequence ID" value="KAL0822398.1"/>
    <property type="molecule type" value="Genomic_DNA"/>
</dbReference>
<evidence type="ECO:0000313" key="8">
    <source>
        <dbReference type="Proteomes" id="UP001549921"/>
    </source>
</evidence>
<dbReference type="InterPro" id="IPR052600">
    <property type="entry name" value="Nuc_rcpt_coact/corep"/>
</dbReference>
<gene>
    <name evidence="6" type="ORF">ABMA27_004287</name>
    <name evidence="5" type="ORF">ABMA28_004481</name>
</gene>
<feature type="domain" description="RRM" evidence="4">
    <location>
        <begin position="20"/>
        <end position="90"/>
    </location>
</feature>
<name>A0ABD0STP0_LOXSC</name>
<dbReference type="GO" id="GO:0003723">
    <property type="term" value="F:RNA binding"/>
    <property type="evidence" value="ECO:0007669"/>
    <property type="project" value="UniProtKB-UniRule"/>
</dbReference>
<feature type="compositionally biased region" description="Basic and acidic residues" evidence="3">
    <location>
        <begin position="184"/>
        <end position="201"/>
    </location>
</feature>
<dbReference type="SUPFAM" id="SSF54928">
    <property type="entry name" value="RNA-binding domain, RBD"/>
    <property type="match status" value="1"/>
</dbReference>
<dbReference type="Proteomes" id="UP001549920">
    <property type="component" value="Unassembled WGS sequence"/>
</dbReference>
<dbReference type="PANTHER" id="PTHR23295">
    <property type="entry name" value="NUCLEAR RECEPTOR COACTIVATOR 5-RELATED"/>
    <property type="match status" value="1"/>
</dbReference>
<dbReference type="Pfam" id="PF00076">
    <property type="entry name" value="RRM_1"/>
    <property type="match status" value="1"/>
</dbReference>
<comment type="caution">
    <text evidence="5">The sequence shown here is derived from an EMBL/GenBank/DDBJ whole genome shotgun (WGS) entry which is preliminary data.</text>
</comment>
<keyword evidence="1 2" id="KW-0694">RNA-binding</keyword>
<dbReference type="InterPro" id="IPR035979">
    <property type="entry name" value="RBD_domain_sf"/>
</dbReference>
<sequence length="433" mass="48009">MADKLTLDRQAMKNRATSHLRIYVGGLTENATVEELYDHFIQFGQINGIIVNRNFGFVQFEEESSAQDAISKADGSVFQGKTLSVRTAQTNPDKRRDSEVGSVTVQPEIPPAVALSDNIPVVDDDNDEYDSYGNYVGGDQNYRDEEYDEGPGFNPGWKGDRGRGRGMPRGRGRGMRGRGAPPGFRERSPIPGRERGYDRYPQKLPDYPRAVPVSERNDCEIIVVSKALTEYAEYIEGRLKHLGIVVDLLFPMEDVPIGKVLGNIASRGCLYAILVMPQNQEHRSLTLTILHGLPQEHRNMPIEDALQLISRNFQEVQRGGPSGREAVYALLGQLADGRTLTVLQYDKVIEYLQERREQQVKIELGEPLTTAPTNKAQVDLQQRILSILNDKKVAPAPSPVPAPAPAPAAPAQAKLLSDPTVKKALESILQKFT</sequence>
<keyword evidence="7" id="KW-1185">Reference proteome</keyword>
<evidence type="ECO:0000313" key="6">
    <source>
        <dbReference type="EMBL" id="KAL0871802.1"/>
    </source>
</evidence>
<organism evidence="5 8">
    <name type="scientific">Loxostege sticticalis</name>
    <name type="common">Beet webworm moth</name>
    <dbReference type="NCBI Taxonomy" id="481309"/>
    <lineage>
        <taxon>Eukaryota</taxon>
        <taxon>Metazoa</taxon>
        <taxon>Ecdysozoa</taxon>
        <taxon>Arthropoda</taxon>
        <taxon>Hexapoda</taxon>
        <taxon>Insecta</taxon>
        <taxon>Pterygota</taxon>
        <taxon>Neoptera</taxon>
        <taxon>Endopterygota</taxon>
        <taxon>Lepidoptera</taxon>
        <taxon>Glossata</taxon>
        <taxon>Ditrysia</taxon>
        <taxon>Pyraloidea</taxon>
        <taxon>Crambidae</taxon>
        <taxon>Pyraustinae</taxon>
        <taxon>Loxostege</taxon>
    </lineage>
</organism>
<dbReference type="InterPro" id="IPR012677">
    <property type="entry name" value="Nucleotide-bd_a/b_plait_sf"/>
</dbReference>